<gene>
    <name evidence="1" type="ORF">NPIL_526501</name>
</gene>
<dbReference type="AlphaFoldDB" id="A0A8X6NBK7"/>
<dbReference type="OrthoDB" id="6493801at2759"/>
<proteinExistence type="predicted"/>
<dbReference type="EMBL" id="BMAW01007612">
    <property type="protein sequence ID" value="GFT04590.1"/>
    <property type="molecule type" value="Genomic_DNA"/>
</dbReference>
<organism evidence="1 2">
    <name type="scientific">Nephila pilipes</name>
    <name type="common">Giant wood spider</name>
    <name type="synonym">Nephila maculata</name>
    <dbReference type="NCBI Taxonomy" id="299642"/>
    <lineage>
        <taxon>Eukaryota</taxon>
        <taxon>Metazoa</taxon>
        <taxon>Ecdysozoa</taxon>
        <taxon>Arthropoda</taxon>
        <taxon>Chelicerata</taxon>
        <taxon>Arachnida</taxon>
        <taxon>Araneae</taxon>
        <taxon>Araneomorphae</taxon>
        <taxon>Entelegynae</taxon>
        <taxon>Araneoidea</taxon>
        <taxon>Nephilidae</taxon>
        <taxon>Nephila</taxon>
    </lineage>
</organism>
<protein>
    <submittedName>
        <fullName evidence="1">Uncharacterized protein</fullName>
    </submittedName>
</protein>
<reference evidence="1" key="1">
    <citation type="submission" date="2020-08" db="EMBL/GenBank/DDBJ databases">
        <title>Multicomponent nature underlies the extraordinary mechanical properties of spider dragline silk.</title>
        <authorList>
            <person name="Kono N."/>
            <person name="Nakamura H."/>
            <person name="Mori M."/>
            <person name="Yoshida Y."/>
            <person name="Ohtoshi R."/>
            <person name="Malay A.D."/>
            <person name="Moran D.A.P."/>
            <person name="Tomita M."/>
            <person name="Numata K."/>
            <person name="Arakawa K."/>
        </authorList>
    </citation>
    <scope>NUCLEOTIDE SEQUENCE</scope>
</reference>
<evidence type="ECO:0000313" key="2">
    <source>
        <dbReference type="Proteomes" id="UP000887013"/>
    </source>
</evidence>
<evidence type="ECO:0000313" key="1">
    <source>
        <dbReference type="EMBL" id="GFT04590.1"/>
    </source>
</evidence>
<keyword evidence="2" id="KW-1185">Reference proteome</keyword>
<sequence length="128" mass="14283">MRSEVSGIAILSSVVSECGVKLHLLEELLDRCLPTTSIETYAASTSNETNVEKERAETLTTMVKESSKVSVGTQTASFSEVIDLLAQKEEAELKDLKAMLEEKEFVPENIKDDTKMKALTSFTRERFF</sequence>
<comment type="caution">
    <text evidence="1">The sequence shown here is derived from an EMBL/GenBank/DDBJ whole genome shotgun (WGS) entry which is preliminary data.</text>
</comment>
<accession>A0A8X6NBK7</accession>
<name>A0A8X6NBK7_NEPPI</name>
<dbReference type="Proteomes" id="UP000887013">
    <property type="component" value="Unassembled WGS sequence"/>
</dbReference>